<keyword evidence="1" id="KW-0808">Transferase</keyword>
<keyword evidence="5" id="KW-0342">GTP-binding</keyword>
<keyword evidence="4" id="KW-0173">Coenzyme A biosynthesis</keyword>
<dbReference type="EMBL" id="CP104013">
    <property type="protein sequence ID" value="UYP45018.1"/>
    <property type="molecule type" value="Genomic_DNA"/>
</dbReference>
<proteinExistence type="predicted"/>
<evidence type="ECO:0000256" key="1">
    <source>
        <dbReference type="ARBA" id="ARBA00022679"/>
    </source>
</evidence>
<keyword evidence="7" id="KW-1185">Reference proteome</keyword>
<evidence type="ECO:0000256" key="4">
    <source>
        <dbReference type="ARBA" id="ARBA00022993"/>
    </source>
</evidence>
<name>A0ABY6HNX8_9ARCH</name>
<dbReference type="Proteomes" id="UP001208689">
    <property type="component" value="Chromosome"/>
</dbReference>
<organism evidence="6 7">
    <name type="scientific">Candidatus Lokiarchaeum ossiferum</name>
    <dbReference type="NCBI Taxonomy" id="2951803"/>
    <lineage>
        <taxon>Archaea</taxon>
        <taxon>Promethearchaeati</taxon>
        <taxon>Promethearchaeota</taxon>
        <taxon>Promethearchaeia</taxon>
        <taxon>Promethearchaeales</taxon>
        <taxon>Promethearchaeaceae</taxon>
        <taxon>Candidatus Lokiarchaeum</taxon>
    </lineage>
</organism>
<protein>
    <recommendedName>
        <fullName evidence="8">DPCK</fullName>
    </recommendedName>
</protein>
<evidence type="ECO:0000256" key="5">
    <source>
        <dbReference type="ARBA" id="ARBA00023134"/>
    </source>
</evidence>
<dbReference type="PANTHER" id="PTHR40732">
    <property type="entry name" value="UPF0218 PROTEIN TK1697"/>
    <property type="match status" value="1"/>
</dbReference>
<evidence type="ECO:0000256" key="2">
    <source>
        <dbReference type="ARBA" id="ARBA00022741"/>
    </source>
</evidence>
<dbReference type="InterPro" id="IPR007164">
    <property type="entry name" value="GTP-dep_dephospho-CoA_kin"/>
</dbReference>
<evidence type="ECO:0000256" key="3">
    <source>
        <dbReference type="ARBA" id="ARBA00022777"/>
    </source>
</evidence>
<keyword evidence="2" id="KW-0547">Nucleotide-binding</keyword>
<evidence type="ECO:0000313" key="7">
    <source>
        <dbReference type="Proteomes" id="UP001208689"/>
    </source>
</evidence>
<keyword evidence="3" id="KW-0418">Kinase</keyword>
<evidence type="ECO:0008006" key="8">
    <source>
        <dbReference type="Google" id="ProtNLM"/>
    </source>
</evidence>
<reference evidence="6" key="1">
    <citation type="submission" date="2022-09" db="EMBL/GenBank/DDBJ databases">
        <title>Actin cytoskeleton and complex cell architecture in an #Asgard archaeon.</title>
        <authorList>
            <person name="Ponce Toledo R.I."/>
            <person name="Schleper C."/>
            <person name="Rodrigues Oliveira T."/>
            <person name="Wollweber F."/>
            <person name="Xu J."/>
            <person name="Rittmann S."/>
            <person name="Klingl A."/>
            <person name="Pilhofer M."/>
        </authorList>
    </citation>
    <scope>NUCLEOTIDE SEQUENCE</scope>
    <source>
        <strain evidence="6">B-35</strain>
    </source>
</reference>
<dbReference type="Pfam" id="PF04019">
    <property type="entry name" value="DUF359"/>
    <property type="match status" value="1"/>
</dbReference>
<gene>
    <name evidence="6" type="ORF">NEF87_001303</name>
</gene>
<sequence>MYYRLTRDMRKFTSPEDLMGNLFEGSPEISIPKAINWIRSIDEGKFLRQGKEISPKNNPVLICVGDVVSQALLSHPELCSFVKYCFIDGETQRGGDIKIPSLSEFKYISFLNPRGMIAEDIFAFIRKTISNSNQYIIKINGEEDLLVVPAVLETSNCFIFYGQPPLTDLGTNIPSGCVGIFNDDVVKAHFQEIFDQMEPIEKI</sequence>
<accession>A0ABY6HNX8</accession>
<dbReference type="PANTHER" id="PTHR40732:SF1">
    <property type="entry name" value="GTP-DEPENDENT DEPHOSPHO-COA KINASE"/>
    <property type="match status" value="1"/>
</dbReference>
<evidence type="ECO:0000313" key="6">
    <source>
        <dbReference type="EMBL" id="UYP45018.1"/>
    </source>
</evidence>